<dbReference type="EMBL" id="JBICBT010000123">
    <property type="protein sequence ID" value="KAL3122834.1"/>
    <property type="molecule type" value="Genomic_DNA"/>
</dbReference>
<dbReference type="InterPro" id="IPR032675">
    <property type="entry name" value="LRR_dom_sf"/>
</dbReference>
<dbReference type="AlphaFoldDB" id="A0ABD2M5R5"/>
<evidence type="ECO:0000313" key="2">
    <source>
        <dbReference type="Proteomes" id="UP001620626"/>
    </source>
</evidence>
<keyword evidence="2" id="KW-1185">Reference proteome</keyword>
<gene>
    <name evidence="1" type="ORF">niasHT_002877</name>
</gene>
<accession>A0ABD2M5R5</accession>
<dbReference type="SUPFAM" id="SSF52058">
    <property type="entry name" value="L domain-like"/>
    <property type="match status" value="1"/>
</dbReference>
<evidence type="ECO:0000313" key="1">
    <source>
        <dbReference type="EMBL" id="KAL3122834.1"/>
    </source>
</evidence>
<organism evidence="1 2">
    <name type="scientific">Heterodera trifolii</name>
    <dbReference type="NCBI Taxonomy" id="157864"/>
    <lineage>
        <taxon>Eukaryota</taxon>
        <taxon>Metazoa</taxon>
        <taxon>Ecdysozoa</taxon>
        <taxon>Nematoda</taxon>
        <taxon>Chromadorea</taxon>
        <taxon>Rhabditida</taxon>
        <taxon>Tylenchina</taxon>
        <taxon>Tylenchomorpha</taxon>
        <taxon>Tylenchoidea</taxon>
        <taxon>Heteroderidae</taxon>
        <taxon>Heteroderinae</taxon>
        <taxon>Heterodera</taxon>
    </lineage>
</organism>
<name>A0ABD2M5R5_9BILA</name>
<protein>
    <submittedName>
        <fullName evidence="1">Uncharacterized protein</fullName>
    </submittedName>
</protein>
<sequence>MGERQRKGRRDGRRRGKFVLSLAAISIKRMEPKLMANFSALKQLDFSQNFLGFLLFGIFDGLDELQALLGLASLQWVNVSKNASEELEWFSAEAEQIEIEANGN</sequence>
<comment type="caution">
    <text evidence="1">The sequence shown here is derived from an EMBL/GenBank/DDBJ whole genome shotgun (WGS) entry which is preliminary data.</text>
</comment>
<dbReference type="Proteomes" id="UP001620626">
    <property type="component" value="Unassembled WGS sequence"/>
</dbReference>
<dbReference type="Gene3D" id="3.80.10.10">
    <property type="entry name" value="Ribonuclease Inhibitor"/>
    <property type="match status" value="1"/>
</dbReference>
<reference evidence="1 2" key="1">
    <citation type="submission" date="2024-10" db="EMBL/GenBank/DDBJ databases">
        <authorList>
            <person name="Kim D."/>
        </authorList>
    </citation>
    <scope>NUCLEOTIDE SEQUENCE [LARGE SCALE GENOMIC DNA]</scope>
    <source>
        <strain evidence="1">BH-2024</strain>
    </source>
</reference>
<proteinExistence type="predicted"/>